<dbReference type="HOGENOM" id="CLU_3100764_0_0_5"/>
<dbReference type="KEGG" id="msl:Msil_2090"/>
<dbReference type="STRING" id="395965.Msil_2090"/>
<protein>
    <submittedName>
        <fullName evidence="1">Uncharacterized protein</fullName>
    </submittedName>
</protein>
<gene>
    <name evidence="1" type="ordered locus">Msil_2090</name>
</gene>
<dbReference type="Proteomes" id="UP000002257">
    <property type="component" value="Chromosome"/>
</dbReference>
<reference evidence="1 2" key="1">
    <citation type="journal article" date="2010" name="J. Bacteriol.">
        <title>Complete genome sequence of the aerobic facultative methanotroph Methylocella silvestris BL2.</title>
        <authorList>
            <person name="Chen Y."/>
            <person name="Crombie A."/>
            <person name="Rahman M.T."/>
            <person name="Dedysh S.N."/>
            <person name="Liesack W."/>
            <person name="Stott M.B."/>
            <person name="Alam M."/>
            <person name="Theisen A.R."/>
            <person name="Murrell J.C."/>
            <person name="Dunfield P.F."/>
        </authorList>
    </citation>
    <scope>NUCLEOTIDE SEQUENCE [LARGE SCALE GENOMIC DNA]</scope>
    <source>
        <strain evidence="2">DSM 15510 / CIP 108128 / LMG 27833 / NCIMB 13906 / BL2</strain>
    </source>
</reference>
<evidence type="ECO:0000313" key="1">
    <source>
        <dbReference type="EMBL" id="ACK51029.1"/>
    </source>
</evidence>
<dbReference type="RefSeq" id="WP_012591099.1">
    <property type="nucleotide sequence ID" value="NC_011666.1"/>
</dbReference>
<sequence>MDGRLRHLQQDVARAQAGSSLVAPRGLQTRVFDAGNRLSAGRDDLLAQAGG</sequence>
<dbReference type="EMBL" id="CP001280">
    <property type="protein sequence ID" value="ACK51029.1"/>
    <property type="molecule type" value="Genomic_DNA"/>
</dbReference>
<evidence type="ECO:0000313" key="2">
    <source>
        <dbReference type="Proteomes" id="UP000002257"/>
    </source>
</evidence>
<proteinExistence type="predicted"/>
<keyword evidence="2" id="KW-1185">Reference proteome</keyword>
<name>B8ERH7_METSB</name>
<dbReference type="AlphaFoldDB" id="B8ERH7"/>
<accession>B8ERH7</accession>
<organism evidence="1 2">
    <name type="scientific">Methylocella silvestris (strain DSM 15510 / CIP 108128 / LMG 27833 / NCIMB 13906 / BL2)</name>
    <dbReference type="NCBI Taxonomy" id="395965"/>
    <lineage>
        <taxon>Bacteria</taxon>
        <taxon>Pseudomonadati</taxon>
        <taxon>Pseudomonadota</taxon>
        <taxon>Alphaproteobacteria</taxon>
        <taxon>Hyphomicrobiales</taxon>
        <taxon>Beijerinckiaceae</taxon>
        <taxon>Methylocella</taxon>
    </lineage>
</organism>